<dbReference type="RefSeq" id="WP_126124183.1">
    <property type="nucleotide sequence ID" value="NZ_JAFMPB010000234.1"/>
</dbReference>
<protein>
    <submittedName>
        <fullName evidence="1">Uncharacterized protein</fullName>
    </submittedName>
</protein>
<name>A0ABW6C4U6_RAHSY</name>
<keyword evidence="2" id="KW-1185">Reference proteome</keyword>
<evidence type="ECO:0000313" key="2">
    <source>
        <dbReference type="Proteomes" id="UP001598201"/>
    </source>
</evidence>
<dbReference type="EMBL" id="JBHUCJ010000010">
    <property type="protein sequence ID" value="MFD3223196.1"/>
    <property type="molecule type" value="Genomic_DNA"/>
</dbReference>
<organism evidence="1 2">
    <name type="scientific">Rahnella sp. (strain Y9602)</name>
    <dbReference type="NCBI Taxonomy" id="2703885"/>
    <lineage>
        <taxon>Bacteria</taxon>
        <taxon>Pseudomonadati</taxon>
        <taxon>Pseudomonadota</taxon>
        <taxon>Gammaproteobacteria</taxon>
        <taxon>Enterobacterales</taxon>
        <taxon>Yersiniaceae</taxon>
        <taxon>Rahnella</taxon>
    </lineage>
</organism>
<proteinExistence type="predicted"/>
<gene>
    <name evidence="1" type="ORF">ACFPK4_06605</name>
</gene>
<sequence length="59" mass="6471">MTALLTVKKLRLIKQSEAGEYRNLLANLFASGDEIGVINVLKTGVVYLSDTETHATFNC</sequence>
<reference evidence="1 2" key="1">
    <citation type="submission" date="2024-09" db="EMBL/GenBank/DDBJ databases">
        <title>Genomes of Rahnella.</title>
        <authorList>
            <person name="Mnguni F.C."/>
            <person name="Shin G.Y."/>
            <person name="Coutinho T."/>
        </authorList>
    </citation>
    <scope>NUCLEOTIDE SEQUENCE [LARGE SCALE GENOMIC DNA]</scope>
    <source>
        <strain evidence="1 2">20WA0057</strain>
    </source>
</reference>
<evidence type="ECO:0000313" key="1">
    <source>
        <dbReference type="EMBL" id="MFD3223196.1"/>
    </source>
</evidence>
<comment type="caution">
    <text evidence="1">The sequence shown here is derived from an EMBL/GenBank/DDBJ whole genome shotgun (WGS) entry which is preliminary data.</text>
</comment>
<dbReference type="Proteomes" id="UP001598201">
    <property type="component" value="Unassembled WGS sequence"/>
</dbReference>
<accession>A0ABW6C4U6</accession>